<keyword evidence="6" id="KW-0482">Metalloprotease</keyword>
<evidence type="ECO:0000256" key="5">
    <source>
        <dbReference type="ARBA" id="ARBA00022997"/>
    </source>
</evidence>
<evidence type="ECO:0000256" key="6">
    <source>
        <dbReference type="ARBA" id="ARBA00023049"/>
    </source>
</evidence>
<dbReference type="Gene3D" id="3.30.1380.10">
    <property type="match status" value="1"/>
</dbReference>
<evidence type="ECO:0000313" key="11">
    <source>
        <dbReference type="EMBL" id="CAB5065046.1"/>
    </source>
</evidence>
<evidence type="ECO:0000313" key="10">
    <source>
        <dbReference type="EMBL" id="CAB4860337.1"/>
    </source>
</evidence>
<keyword evidence="2" id="KW-0479">Metal-binding</keyword>
<dbReference type="HAMAP" id="MF_01924">
    <property type="entry name" value="A_A_dipeptidase"/>
    <property type="match status" value="1"/>
</dbReference>
<gene>
    <name evidence="8" type="ORF">UFOPK2602_00485</name>
    <name evidence="9" type="ORF">UFOPK2806_01919</name>
    <name evidence="10" type="ORF">UFOPK3417_00188</name>
    <name evidence="11" type="ORF">UFOPK4306_01506</name>
</gene>
<dbReference type="SUPFAM" id="SSF55166">
    <property type="entry name" value="Hedgehog/DD-peptidase"/>
    <property type="match status" value="1"/>
</dbReference>
<dbReference type="EMBL" id="CAFBQP010000056">
    <property type="protein sequence ID" value="CAB5065046.1"/>
    <property type="molecule type" value="Genomic_DNA"/>
</dbReference>
<evidence type="ECO:0000256" key="2">
    <source>
        <dbReference type="ARBA" id="ARBA00022723"/>
    </source>
</evidence>
<dbReference type="GO" id="GO:0046872">
    <property type="term" value="F:metal ion binding"/>
    <property type="evidence" value="ECO:0007669"/>
    <property type="project" value="UniProtKB-KW"/>
</dbReference>
<evidence type="ECO:0000256" key="7">
    <source>
        <dbReference type="ARBA" id="ARBA00023316"/>
    </source>
</evidence>
<accession>A0A6J6PKQ8</accession>
<evidence type="ECO:0000256" key="4">
    <source>
        <dbReference type="ARBA" id="ARBA00022833"/>
    </source>
</evidence>
<dbReference type="PANTHER" id="PTHR43126">
    <property type="entry name" value="D-ALANYL-D-ALANINE DIPEPTIDASE"/>
    <property type="match status" value="1"/>
</dbReference>
<dbReference type="GO" id="GO:0071555">
    <property type="term" value="P:cell wall organization"/>
    <property type="evidence" value="ECO:0007669"/>
    <property type="project" value="UniProtKB-KW"/>
</dbReference>
<keyword evidence="1" id="KW-0645">Protease</keyword>
<keyword evidence="5" id="KW-0224">Dipeptidase</keyword>
<name>A0A6J6PKQ8_9ZZZZ</name>
<dbReference type="EMBL" id="CAEZXX010000022">
    <property type="protein sequence ID" value="CAB4699156.1"/>
    <property type="molecule type" value="Genomic_DNA"/>
</dbReference>
<sequence length="242" mass="26570">MSGPPGVGPERFLLPCYTQPADEATSRAGLVLGPQPALPAMQDPVYPPVLRPSSEPLVPLSHRRIRVLSNYWHAGWDAALPTTWLRAEAFDRLSHAAERLPNRLGLAIFDAWRPLALQAELYDAAYHEPGLPDGFVAEPTPDATVPPPHLTGGTVDLTLTLDGTPLALGTGFDDFTAAAFTESLEQVPGSSRELRRLLYHTMRGAGFVVLHCEWWHFEFGTRRWAAITGNEPHYGPAKLPDR</sequence>
<evidence type="ECO:0000256" key="3">
    <source>
        <dbReference type="ARBA" id="ARBA00022801"/>
    </source>
</evidence>
<evidence type="ECO:0000313" key="9">
    <source>
        <dbReference type="EMBL" id="CAB4764242.1"/>
    </source>
</evidence>
<dbReference type="InterPro" id="IPR000755">
    <property type="entry name" value="A_A_dipeptidase"/>
</dbReference>
<dbReference type="EMBL" id="CAEZYY010000032">
    <property type="protein sequence ID" value="CAB4764242.1"/>
    <property type="molecule type" value="Genomic_DNA"/>
</dbReference>
<keyword evidence="7" id="KW-0961">Cell wall biogenesis/degradation</keyword>
<organism evidence="8">
    <name type="scientific">freshwater metagenome</name>
    <dbReference type="NCBI Taxonomy" id="449393"/>
    <lineage>
        <taxon>unclassified sequences</taxon>
        <taxon>metagenomes</taxon>
        <taxon>ecological metagenomes</taxon>
    </lineage>
</organism>
<dbReference type="GO" id="GO:0016805">
    <property type="term" value="F:dipeptidase activity"/>
    <property type="evidence" value="ECO:0007669"/>
    <property type="project" value="UniProtKB-KW"/>
</dbReference>
<keyword evidence="4" id="KW-0862">Zinc</keyword>
<proteinExistence type="inferred from homology"/>
<evidence type="ECO:0000313" key="8">
    <source>
        <dbReference type="EMBL" id="CAB4699156.1"/>
    </source>
</evidence>
<dbReference type="GO" id="GO:0008237">
    <property type="term" value="F:metallopeptidase activity"/>
    <property type="evidence" value="ECO:0007669"/>
    <property type="project" value="UniProtKB-KW"/>
</dbReference>
<dbReference type="InterPro" id="IPR009045">
    <property type="entry name" value="Zn_M74/Hedgehog-like"/>
</dbReference>
<protein>
    <submittedName>
        <fullName evidence="8">Unannotated protein</fullName>
    </submittedName>
</protein>
<dbReference type="Pfam" id="PF01427">
    <property type="entry name" value="Peptidase_M15"/>
    <property type="match status" value="1"/>
</dbReference>
<dbReference type="AlphaFoldDB" id="A0A6J6PKQ8"/>
<evidence type="ECO:0000256" key="1">
    <source>
        <dbReference type="ARBA" id="ARBA00022670"/>
    </source>
</evidence>
<dbReference type="GO" id="GO:0006508">
    <property type="term" value="P:proteolysis"/>
    <property type="evidence" value="ECO:0007669"/>
    <property type="project" value="UniProtKB-KW"/>
</dbReference>
<keyword evidence="3" id="KW-0378">Hydrolase</keyword>
<reference evidence="8" key="1">
    <citation type="submission" date="2020-05" db="EMBL/GenBank/DDBJ databases">
        <authorList>
            <person name="Chiriac C."/>
            <person name="Salcher M."/>
            <person name="Ghai R."/>
            <person name="Kavagutti S V."/>
        </authorList>
    </citation>
    <scope>NUCLEOTIDE SEQUENCE</scope>
</reference>
<dbReference type="EMBL" id="CAFBLR010000008">
    <property type="protein sequence ID" value="CAB4860337.1"/>
    <property type="molecule type" value="Genomic_DNA"/>
</dbReference>